<evidence type="ECO:0000313" key="8">
    <source>
        <dbReference type="EMBL" id="KFB50093.1"/>
    </source>
</evidence>
<dbReference type="EnsemblMetazoa" id="ASIC018145-RA">
    <property type="protein sequence ID" value="ASIC018145-PA"/>
    <property type="gene ID" value="ASIC018145"/>
</dbReference>
<gene>
    <name evidence="8" type="ORF">ZHAS_00018145</name>
</gene>
<dbReference type="VEuPathDB" id="VectorBase:ASIS019813"/>
<reference evidence="9" key="2">
    <citation type="submission" date="2020-05" db="UniProtKB">
        <authorList>
            <consortium name="EnsemblMetazoa"/>
        </authorList>
    </citation>
    <scope>IDENTIFICATION</scope>
</reference>
<dbReference type="PANTHER" id="PTHR13267">
    <property type="entry name" value="ZINC FINGER PROTEIN 277"/>
    <property type="match status" value="1"/>
</dbReference>
<evidence type="ECO:0000259" key="7">
    <source>
        <dbReference type="PROSITE" id="PS50157"/>
    </source>
</evidence>
<dbReference type="PROSITE" id="PS00028">
    <property type="entry name" value="ZINC_FINGER_C2H2_1"/>
    <property type="match status" value="2"/>
</dbReference>
<dbReference type="STRING" id="74873.A0A084WIP9"/>
<dbReference type="InterPro" id="IPR040048">
    <property type="entry name" value="ZNF277"/>
</dbReference>
<name>A0A084WIP9_ANOSI</name>
<dbReference type="Proteomes" id="UP000030765">
    <property type="component" value="Unassembled WGS sequence"/>
</dbReference>
<dbReference type="InterPro" id="IPR013087">
    <property type="entry name" value="Znf_C2H2_type"/>
</dbReference>
<dbReference type="InterPro" id="IPR041661">
    <property type="entry name" value="ZN622/Rei1/Reh1_Znf-C2H2"/>
</dbReference>
<feature type="domain" description="C2H2-type" evidence="7">
    <location>
        <begin position="220"/>
        <end position="249"/>
    </location>
</feature>
<dbReference type="PANTHER" id="PTHR13267:SF3">
    <property type="entry name" value="ZINC FINGER PROTEIN 277"/>
    <property type="match status" value="1"/>
</dbReference>
<proteinExistence type="inferred from homology"/>
<dbReference type="SUPFAM" id="SSF57667">
    <property type="entry name" value="beta-beta-alpha zinc fingers"/>
    <property type="match status" value="2"/>
</dbReference>
<keyword evidence="10" id="KW-1185">Reference proteome</keyword>
<dbReference type="VEuPathDB" id="VectorBase:ASIC018145"/>
<reference evidence="8 10" key="1">
    <citation type="journal article" date="2014" name="BMC Genomics">
        <title>Genome sequence of Anopheles sinensis provides insight into genetics basis of mosquito competence for malaria parasites.</title>
        <authorList>
            <person name="Zhou D."/>
            <person name="Zhang D."/>
            <person name="Ding G."/>
            <person name="Shi L."/>
            <person name="Hou Q."/>
            <person name="Ye Y."/>
            <person name="Xu Y."/>
            <person name="Zhou H."/>
            <person name="Xiong C."/>
            <person name="Li S."/>
            <person name="Yu J."/>
            <person name="Hong S."/>
            <person name="Yu X."/>
            <person name="Zou P."/>
            <person name="Chen C."/>
            <person name="Chang X."/>
            <person name="Wang W."/>
            <person name="Lv Y."/>
            <person name="Sun Y."/>
            <person name="Ma L."/>
            <person name="Shen B."/>
            <person name="Zhu C."/>
        </authorList>
    </citation>
    <scope>NUCLEOTIDE SEQUENCE [LARGE SCALE GENOMIC DNA]</scope>
</reference>
<evidence type="ECO:0000256" key="3">
    <source>
        <dbReference type="ARBA" id="ARBA00022833"/>
    </source>
</evidence>
<protein>
    <submittedName>
        <fullName evidence="8">AGAP011876-PA-like protein</fullName>
    </submittedName>
</protein>
<keyword evidence="1" id="KW-0479">Metal-binding</keyword>
<keyword evidence="3" id="KW-0862">Zinc</keyword>
<evidence type="ECO:0000256" key="1">
    <source>
        <dbReference type="ARBA" id="ARBA00022723"/>
    </source>
</evidence>
<dbReference type="SMART" id="SM00355">
    <property type="entry name" value="ZnF_C2H2"/>
    <property type="match status" value="4"/>
</dbReference>
<evidence type="ECO:0000256" key="6">
    <source>
        <dbReference type="SAM" id="MobiDB-lite"/>
    </source>
</evidence>
<dbReference type="GO" id="GO:0008270">
    <property type="term" value="F:zinc ion binding"/>
    <property type="evidence" value="ECO:0007669"/>
    <property type="project" value="UniProtKB-KW"/>
</dbReference>
<feature type="region of interest" description="Disordered" evidence="6">
    <location>
        <begin position="1"/>
        <end position="22"/>
    </location>
</feature>
<evidence type="ECO:0000256" key="2">
    <source>
        <dbReference type="ARBA" id="ARBA00022771"/>
    </source>
</evidence>
<evidence type="ECO:0000313" key="9">
    <source>
        <dbReference type="EnsemblMetazoa" id="ASIC018145-PA"/>
    </source>
</evidence>
<dbReference type="Pfam" id="PF12756">
    <property type="entry name" value="zf-C2H2_2"/>
    <property type="match status" value="2"/>
</dbReference>
<dbReference type="EMBL" id="ATLV01023941">
    <property type="status" value="NOT_ANNOTATED_CDS"/>
    <property type="molecule type" value="Genomic_DNA"/>
</dbReference>
<evidence type="ECO:0000313" key="10">
    <source>
        <dbReference type="Proteomes" id="UP000030765"/>
    </source>
</evidence>
<organism evidence="9 10">
    <name type="scientific">Anopheles sinensis</name>
    <name type="common">Mosquito</name>
    <dbReference type="NCBI Taxonomy" id="74873"/>
    <lineage>
        <taxon>Eukaryota</taxon>
        <taxon>Metazoa</taxon>
        <taxon>Ecdysozoa</taxon>
        <taxon>Arthropoda</taxon>
        <taxon>Hexapoda</taxon>
        <taxon>Insecta</taxon>
        <taxon>Pterygota</taxon>
        <taxon>Neoptera</taxon>
        <taxon>Endopterygota</taxon>
        <taxon>Diptera</taxon>
        <taxon>Nematocera</taxon>
        <taxon>Culicoidea</taxon>
        <taxon>Culicidae</taxon>
        <taxon>Anophelinae</taxon>
        <taxon>Anopheles</taxon>
    </lineage>
</organism>
<dbReference type="PROSITE" id="PS50157">
    <property type="entry name" value="ZINC_FINGER_C2H2_2"/>
    <property type="match status" value="1"/>
</dbReference>
<dbReference type="InterPro" id="IPR036236">
    <property type="entry name" value="Znf_C2H2_sf"/>
</dbReference>
<dbReference type="EMBL" id="KE525347">
    <property type="protein sequence ID" value="KFB50093.1"/>
    <property type="molecule type" value="Genomic_DNA"/>
</dbReference>
<comment type="similarity">
    <text evidence="4">Belongs to the ZNF277 family.</text>
</comment>
<sequence length="451" mass="53434">MEANTTNNISSKDSHEESSRSSIVGPLNFAKDTSSLEPPTSLVNERTVPCMFCSNVYDFHSRDNGVDQYLAHLYLVHRLIVGDVKEIACLPSYCYYWRDKFSSEPVDKYCSSMLLNQLPDGTSSSNEKYFLLSDIEPLDYELRQRLKREKLDLVLTRHQFERTDRNYRRDCLYCRDFRSETRPEFISHLYAKHFLLLGKSEHLVFVDELIEIVQDKLNQLICLYCEKVFKDRPTLKEHMRKKGHKRINPDNHYYDRFFLVNYRLKQKPEYVPIAKRKEESSVFNSDDDSDSDWSDWNGEEQTTTCLFCTHSEANIDTLKQHMVDKHSFDFTQTVHGMSFYQRVKVVNFIRRQMHIRKCITCEQQFTDYKSLCEHMDTEEHYRLSKESNGWDQPEYFFPTYEDDQFLCHLEEIDNEEPTTSEEDGSIVISEDLNARINIDAESLSLENFSLQ</sequence>
<keyword evidence="2 5" id="KW-0863">Zinc-finger</keyword>
<evidence type="ECO:0000256" key="4">
    <source>
        <dbReference type="ARBA" id="ARBA00034119"/>
    </source>
</evidence>
<dbReference type="AlphaFoldDB" id="A0A084WIP9"/>
<accession>A0A084WIP9</accession>
<dbReference type="OMA" id="WDKPEFF"/>
<evidence type="ECO:0000256" key="5">
    <source>
        <dbReference type="PROSITE-ProRule" id="PRU00042"/>
    </source>
</evidence>
<dbReference type="OrthoDB" id="278606at2759"/>